<keyword evidence="4" id="KW-1185">Reference proteome</keyword>
<dbReference type="Proteomes" id="UP001163046">
    <property type="component" value="Unassembled WGS sequence"/>
</dbReference>
<protein>
    <submittedName>
        <fullName evidence="3">Broad-Complex, Tramtrack and Bric a brac</fullName>
    </submittedName>
</protein>
<dbReference type="Gene3D" id="3.30.710.10">
    <property type="entry name" value="Potassium Channel Kv1.1, Chain A"/>
    <property type="match status" value="1"/>
</dbReference>
<feature type="compositionally biased region" description="Acidic residues" evidence="1">
    <location>
        <begin position="280"/>
        <end position="318"/>
    </location>
</feature>
<sequence length="334" mass="39477">MHVDVRGVKSPWCNKHGGCKSTFWFTLPFWFTFWQFWTSDGASCKISTCKPELDFSLQWKMSDLVLVVEDKRFHVHRSILAMCSPVFDRMLSSDFKEKNASEIPLPEKKADDIEELLRAIYPYVEHRICEENCFSLLELSCEYQMDRLKARCEKYFLFKSMTNDEALEFVVMAQRHQLSDELIQRCMARFVSQEANWETLKKNELFTQLEPRYSQQLVEERVKYLEKRLTSCKSTIALLKMKKTDKDDDDHGPCSFRRHFMTRKRLVKPYLEVLDDILSEDENTPEDSSEDTSEDTSVETQEDTSEEERENVGEDVDEDIKFIEEEFIGESNIE</sequence>
<dbReference type="InterPro" id="IPR011333">
    <property type="entry name" value="SKP1/BTB/POZ_sf"/>
</dbReference>
<proteinExistence type="predicted"/>
<dbReference type="Pfam" id="PF00651">
    <property type="entry name" value="BTB"/>
    <property type="match status" value="1"/>
</dbReference>
<comment type="caution">
    <text evidence="3">The sequence shown here is derived from an EMBL/GenBank/DDBJ whole genome shotgun (WGS) entry which is preliminary data.</text>
</comment>
<evidence type="ECO:0000256" key="1">
    <source>
        <dbReference type="SAM" id="MobiDB-lite"/>
    </source>
</evidence>
<feature type="region of interest" description="Disordered" evidence="1">
    <location>
        <begin position="280"/>
        <end position="334"/>
    </location>
</feature>
<evidence type="ECO:0000313" key="4">
    <source>
        <dbReference type="Proteomes" id="UP001163046"/>
    </source>
</evidence>
<dbReference type="AlphaFoldDB" id="A0A9X0CKG0"/>
<dbReference type="InterPro" id="IPR000210">
    <property type="entry name" value="BTB/POZ_dom"/>
</dbReference>
<dbReference type="PANTHER" id="PTHR22744">
    <property type="entry name" value="HELIX LOOP HELIX PROTEIN 21-RELATED"/>
    <property type="match status" value="1"/>
</dbReference>
<dbReference type="OrthoDB" id="437903at2759"/>
<dbReference type="SMART" id="SM00225">
    <property type="entry name" value="BTB"/>
    <property type="match status" value="1"/>
</dbReference>
<gene>
    <name evidence="3" type="primary">bath-38_2</name>
    <name evidence="3" type="ORF">OS493_019143</name>
</gene>
<evidence type="ECO:0000313" key="3">
    <source>
        <dbReference type="EMBL" id="KAJ7360052.1"/>
    </source>
</evidence>
<dbReference type="PANTHER" id="PTHR22744:SF17">
    <property type="entry name" value="BTB DOMAIN-CONTAINING PROTEIN"/>
    <property type="match status" value="1"/>
</dbReference>
<accession>A0A9X0CKG0</accession>
<dbReference type="CDD" id="cd18186">
    <property type="entry name" value="BTB_POZ_ZBTB_KLHL-like"/>
    <property type="match status" value="1"/>
</dbReference>
<feature type="compositionally biased region" description="Acidic residues" evidence="1">
    <location>
        <begin position="325"/>
        <end position="334"/>
    </location>
</feature>
<dbReference type="SUPFAM" id="SSF54695">
    <property type="entry name" value="POZ domain"/>
    <property type="match status" value="1"/>
</dbReference>
<evidence type="ECO:0000259" key="2">
    <source>
        <dbReference type="PROSITE" id="PS50097"/>
    </source>
</evidence>
<organism evidence="3 4">
    <name type="scientific">Desmophyllum pertusum</name>
    <dbReference type="NCBI Taxonomy" id="174260"/>
    <lineage>
        <taxon>Eukaryota</taxon>
        <taxon>Metazoa</taxon>
        <taxon>Cnidaria</taxon>
        <taxon>Anthozoa</taxon>
        <taxon>Hexacorallia</taxon>
        <taxon>Scleractinia</taxon>
        <taxon>Caryophylliina</taxon>
        <taxon>Caryophylliidae</taxon>
        <taxon>Desmophyllum</taxon>
    </lineage>
</organism>
<feature type="domain" description="BTB" evidence="2">
    <location>
        <begin position="62"/>
        <end position="121"/>
    </location>
</feature>
<dbReference type="PROSITE" id="PS50097">
    <property type="entry name" value="BTB"/>
    <property type="match status" value="1"/>
</dbReference>
<reference evidence="3" key="1">
    <citation type="submission" date="2023-01" db="EMBL/GenBank/DDBJ databases">
        <title>Genome assembly of the deep-sea coral Lophelia pertusa.</title>
        <authorList>
            <person name="Herrera S."/>
            <person name="Cordes E."/>
        </authorList>
    </citation>
    <scope>NUCLEOTIDE SEQUENCE</scope>
    <source>
        <strain evidence="3">USNM1676648</strain>
        <tissue evidence="3">Polyp</tissue>
    </source>
</reference>
<name>A0A9X0CKG0_9CNID</name>
<dbReference type="EMBL" id="MU827312">
    <property type="protein sequence ID" value="KAJ7360052.1"/>
    <property type="molecule type" value="Genomic_DNA"/>
</dbReference>